<dbReference type="PANTHER" id="PTHR30363:SF44">
    <property type="entry name" value="AGA OPERON TRANSCRIPTIONAL REPRESSOR-RELATED"/>
    <property type="match status" value="1"/>
</dbReference>
<dbReference type="InterPro" id="IPR037171">
    <property type="entry name" value="NagB/RpiA_transferase-like"/>
</dbReference>
<organism evidence="5 6">
    <name type="scientific">Barnesiella intestinihominis YIT 11860</name>
    <dbReference type="NCBI Taxonomy" id="742726"/>
    <lineage>
        <taxon>Bacteria</taxon>
        <taxon>Pseudomonadati</taxon>
        <taxon>Bacteroidota</taxon>
        <taxon>Bacteroidia</taxon>
        <taxon>Bacteroidales</taxon>
        <taxon>Barnesiellaceae</taxon>
        <taxon>Barnesiella</taxon>
    </lineage>
</organism>
<evidence type="ECO:0000256" key="3">
    <source>
        <dbReference type="ARBA" id="ARBA00023163"/>
    </source>
</evidence>
<sequence length="263" mass="29718">METYYSAKERRAQILQLLKSSPKILVSSLSQMFNISEVTIRKDLEELENRNLLIRVRGGAIRLPKLNIAEEQATTEKKRFHYREKRSIGRMAATLIQENETIILDSGSTTMEIAKNLHSFKQLTIITNAIDIAIELSKYKRFNVILLGGHLRDSSLSTVGPIAENTLKIFYCDKLFLGVDSFNLERGVSTPNIEEANINQTMITMVKETIAIFDSSKVNKKSFAFIAPVSKLSAIVTDNNMPLDIKTQIKKMGVKLYETEPDS</sequence>
<keyword evidence="6" id="KW-1185">Reference proteome</keyword>
<evidence type="ECO:0000256" key="1">
    <source>
        <dbReference type="ARBA" id="ARBA00023015"/>
    </source>
</evidence>
<dbReference type="Pfam" id="PF00455">
    <property type="entry name" value="DeoRC"/>
    <property type="match status" value="1"/>
</dbReference>
<dbReference type="AlphaFoldDB" id="K0XMU3"/>
<protein>
    <recommendedName>
        <fullName evidence="4">HTH deoR-type domain-containing protein</fullName>
    </recommendedName>
</protein>
<dbReference type="GO" id="GO:0003700">
    <property type="term" value="F:DNA-binding transcription factor activity"/>
    <property type="evidence" value="ECO:0007669"/>
    <property type="project" value="InterPro"/>
</dbReference>
<comment type="caution">
    <text evidence="5">The sequence shown here is derived from an EMBL/GenBank/DDBJ whole genome shotgun (WGS) entry which is preliminary data.</text>
</comment>
<dbReference type="InterPro" id="IPR050313">
    <property type="entry name" value="Carb_Metab_HTH_regulators"/>
</dbReference>
<dbReference type="InterPro" id="IPR014036">
    <property type="entry name" value="DeoR-like_C"/>
</dbReference>
<dbReference type="OrthoDB" id="9797223at2"/>
<dbReference type="Pfam" id="PF08220">
    <property type="entry name" value="HTH_DeoR"/>
    <property type="match status" value="1"/>
</dbReference>
<reference evidence="5 6" key="1">
    <citation type="submission" date="2012-08" db="EMBL/GenBank/DDBJ databases">
        <title>The Genome Sequence of Barnesiella intestinihominis YIT 11860.</title>
        <authorList>
            <consortium name="The Broad Institute Genome Sequencing Platform"/>
            <person name="Earl A."/>
            <person name="Ward D."/>
            <person name="Feldgarden M."/>
            <person name="Gevers D."/>
            <person name="Morotomi M."/>
            <person name="Walker B."/>
            <person name="Young S.K."/>
            <person name="Zeng Q."/>
            <person name="Gargeya S."/>
            <person name="Fitzgerald M."/>
            <person name="Haas B."/>
            <person name="Abouelleil A."/>
            <person name="Alvarado L."/>
            <person name="Arachchi H.M."/>
            <person name="Berlin A.M."/>
            <person name="Chapman S.B."/>
            <person name="Goldberg J."/>
            <person name="Griggs A."/>
            <person name="Gujja S."/>
            <person name="Hansen M."/>
            <person name="Howarth C."/>
            <person name="Imamovic A."/>
            <person name="Larimer J."/>
            <person name="McCowen C."/>
            <person name="Montmayeur A."/>
            <person name="Murphy C."/>
            <person name="Neiman D."/>
            <person name="Pearson M."/>
            <person name="Priest M."/>
            <person name="Roberts A."/>
            <person name="Saif S."/>
            <person name="Shea T."/>
            <person name="Sisk P."/>
            <person name="Sykes S."/>
            <person name="Wortman J."/>
            <person name="Nusbaum C."/>
            <person name="Birren B."/>
        </authorList>
    </citation>
    <scope>NUCLEOTIDE SEQUENCE [LARGE SCALE GENOMIC DNA]</scope>
    <source>
        <strain evidence="5 6">YIT 11860</strain>
    </source>
</reference>
<gene>
    <name evidence="5" type="ORF">HMPREF9448_00880</name>
</gene>
<dbReference type="PRINTS" id="PR00037">
    <property type="entry name" value="HTHLACR"/>
</dbReference>
<dbReference type="InterPro" id="IPR036388">
    <property type="entry name" value="WH-like_DNA-bd_sf"/>
</dbReference>
<dbReference type="STRING" id="742726.HMPREF9448_00880"/>
<dbReference type="GeneID" id="77848189"/>
<accession>K0XMU3</accession>
<evidence type="ECO:0000313" key="6">
    <source>
        <dbReference type="Proteomes" id="UP000006044"/>
    </source>
</evidence>
<dbReference type="RefSeq" id="WP_008861374.1">
    <property type="nucleotide sequence ID" value="NZ_JH815203.1"/>
</dbReference>
<feature type="domain" description="HTH deoR-type" evidence="4">
    <location>
        <begin position="7"/>
        <end position="62"/>
    </location>
</feature>
<evidence type="ECO:0000313" key="5">
    <source>
        <dbReference type="EMBL" id="EJZ65150.1"/>
    </source>
</evidence>
<dbReference type="PANTHER" id="PTHR30363">
    <property type="entry name" value="HTH-TYPE TRANSCRIPTIONAL REGULATOR SRLR-RELATED"/>
    <property type="match status" value="1"/>
</dbReference>
<dbReference type="Gene3D" id="3.40.50.1360">
    <property type="match status" value="1"/>
</dbReference>
<dbReference type="EMBL" id="ADLE01000007">
    <property type="protein sequence ID" value="EJZ65150.1"/>
    <property type="molecule type" value="Genomic_DNA"/>
</dbReference>
<dbReference type="InterPro" id="IPR001034">
    <property type="entry name" value="DeoR_HTH"/>
</dbReference>
<evidence type="ECO:0000256" key="2">
    <source>
        <dbReference type="ARBA" id="ARBA00023125"/>
    </source>
</evidence>
<keyword evidence="3" id="KW-0804">Transcription</keyword>
<dbReference type="eggNOG" id="COG1349">
    <property type="taxonomic scope" value="Bacteria"/>
</dbReference>
<dbReference type="SMART" id="SM00420">
    <property type="entry name" value="HTH_DEOR"/>
    <property type="match status" value="1"/>
</dbReference>
<name>K0XMU3_9BACT</name>
<proteinExistence type="predicted"/>
<dbReference type="Proteomes" id="UP000006044">
    <property type="component" value="Unassembled WGS sequence"/>
</dbReference>
<dbReference type="GO" id="GO:0003677">
    <property type="term" value="F:DNA binding"/>
    <property type="evidence" value="ECO:0007669"/>
    <property type="project" value="UniProtKB-KW"/>
</dbReference>
<dbReference type="InterPro" id="IPR018356">
    <property type="entry name" value="Tscrpt_reg_HTH_DeoR_CS"/>
</dbReference>
<keyword evidence="1" id="KW-0805">Transcription regulation</keyword>
<keyword evidence="2" id="KW-0238">DNA-binding</keyword>
<dbReference type="HOGENOM" id="CLU_060699_1_4_10"/>
<dbReference type="SUPFAM" id="SSF46785">
    <property type="entry name" value="Winged helix' DNA-binding domain"/>
    <property type="match status" value="1"/>
</dbReference>
<dbReference type="SMART" id="SM01134">
    <property type="entry name" value="DeoRC"/>
    <property type="match status" value="1"/>
</dbReference>
<dbReference type="Gene3D" id="1.10.10.10">
    <property type="entry name" value="Winged helix-like DNA-binding domain superfamily/Winged helix DNA-binding domain"/>
    <property type="match status" value="1"/>
</dbReference>
<dbReference type="InterPro" id="IPR036390">
    <property type="entry name" value="WH_DNA-bd_sf"/>
</dbReference>
<dbReference type="PATRIC" id="fig|742726.3.peg.943"/>
<evidence type="ECO:0000259" key="4">
    <source>
        <dbReference type="PROSITE" id="PS51000"/>
    </source>
</evidence>
<dbReference type="PROSITE" id="PS51000">
    <property type="entry name" value="HTH_DEOR_2"/>
    <property type="match status" value="1"/>
</dbReference>
<dbReference type="SUPFAM" id="SSF100950">
    <property type="entry name" value="NagB/RpiA/CoA transferase-like"/>
    <property type="match status" value="1"/>
</dbReference>
<dbReference type="PROSITE" id="PS00894">
    <property type="entry name" value="HTH_DEOR_1"/>
    <property type="match status" value="1"/>
</dbReference>